<dbReference type="SUPFAM" id="SSF51569">
    <property type="entry name" value="Aldolase"/>
    <property type="match status" value="1"/>
</dbReference>
<dbReference type="OrthoDB" id="9802667at2"/>
<gene>
    <name evidence="6" type="ordered locus">Bsel_0457</name>
</gene>
<dbReference type="GO" id="GO:0016829">
    <property type="term" value="F:lyase activity"/>
    <property type="evidence" value="ECO:0007669"/>
    <property type="project" value="UniProtKB-KW"/>
</dbReference>
<dbReference type="NCBIfam" id="TIGR01182">
    <property type="entry name" value="eda"/>
    <property type="match status" value="1"/>
</dbReference>
<keyword evidence="7" id="KW-1185">Reference proteome</keyword>
<organism evidence="6 7">
    <name type="scientific">Bacillus selenitireducens (strain ATCC 700615 / DSM 15326 / MLS10)</name>
    <dbReference type="NCBI Taxonomy" id="439292"/>
    <lineage>
        <taxon>Bacteria</taxon>
        <taxon>Bacillati</taxon>
        <taxon>Bacillota</taxon>
        <taxon>Bacilli</taxon>
        <taxon>Bacillales</taxon>
        <taxon>Bacillaceae</taxon>
        <taxon>Salisediminibacterium</taxon>
    </lineage>
</organism>
<keyword evidence="5" id="KW-0119">Carbohydrate metabolism</keyword>
<dbReference type="eggNOG" id="COG0800">
    <property type="taxonomic scope" value="Bacteria"/>
</dbReference>
<dbReference type="KEGG" id="bse:Bsel_0457"/>
<name>D6XXD8_BACIE</name>
<dbReference type="AlphaFoldDB" id="D6XXD8"/>
<dbReference type="RefSeq" id="WP_013171424.1">
    <property type="nucleotide sequence ID" value="NC_014219.1"/>
</dbReference>
<dbReference type="Pfam" id="PF01081">
    <property type="entry name" value="Aldolase"/>
    <property type="match status" value="1"/>
</dbReference>
<evidence type="ECO:0000313" key="6">
    <source>
        <dbReference type="EMBL" id="ADH97995.1"/>
    </source>
</evidence>
<evidence type="ECO:0000256" key="1">
    <source>
        <dbReference type="ARBA" id="ARBA00004761"/>
    </source>
</evidence>
<dbReference type="Proteomes" id="UP000000271">
    <property type="component" value="Chromosome"/>
</dbReference>
<dbReference type="EMBL" id="CP001791">
    <property type="protein sequence ID" value="ADH97995.1"/>
    <property type="molecule type" value="Genomic_DNA"/>
</dbReference>
<evidence type="ECO:0000256" key="2">
    <source>
        <dbReference type="ARBA" id="ARBA00006906"/>
    </source>
</evidence>
<comment type="pathway">
    <text evidence="1">Carbohydrate acid metabolism.</text>
</comment>
<accession>D6XXD8</accession>
<evidence type="ECO:0000256" key="5">
    <source>
        <dbReference type="ARBA" id="ARBA00023277"/>
    </source>
</evidence>
<protein>
    <submittedName>
        <fullName evidence="6">2-dehydro-3-deoxyphosphogluconate aldolase/4-hydroxy-2-oxoglutarate aldolase</fullName>
    </submittedName>
</protein>
<dbReference type="Gene3D" id="3.20.20.70">
    <property type="entry name" value="Aldolase class I"/>
    <property type="match status" value="1"/>
</dbReference>
<sequence length="210" mass="22475">MKTITQDLMKHKLVAIIRGTGREEGYPTASAMIRGGFRFLEVTLNTEGAMTVIEEVNDVHGGDVYVGAGTVMNRNMAEDAVSAGARFLVSPHFDHDVMAFAYEAEIPYWPGSLTPTEIISAFESGADVVKVFPAGVMGSDYLKALSGPFPDIPLMVTGGVHPGNIRNYFEAGATAAGIGGDLCHLPSIRAGQYESIEAKAKTYVNAMKER</sequence>
<keyword evidence="4" id="KW-0456">Lyase</keyword>
<dbReference type="InterPro" id="IPR000887">
    <property type="entry name" value="Aldlse_KDPG_KHG"/>
</dbReference>
<proteinExistence type="inferred from homology"/>
<evidence type="ECO:0000313" key="7">
    <source>
        <dbReference type="Proteomes" id="UP000000271"/>
    </source>
</evidence>
<dbReference type="CDD" id="cd00452">
    <property type="entry name" value="KDPG_aldolase"/>
    <property type="match status" value="1"/>
</dbReference>
<comment type="similarity">
    <text evidence="2">Belongs to the KHG/KDPG aldolase family.</text>
</comment>
<dbReference type="InterPro" id="IPR013785">
    <property type="entry name" value="Aldolase_TIM"/>
</dbReference>
<dbReference type="HOGENOM" id="CLU_077795_2_0_9"/>
<dbReference type="PANTHER" id="PTHR30246:SF1">
    <property type="entry name" value="2-DEHYDRO-3-DEOXY-6-PHOSPHOGALACTONATE ALDOLASE-RELATED"/>
    <property type="match status" value="1"/>
</dbReference>
<dbReference type="STRING" id="439292.Bsel_0457"/>
<comment type="subunit">
    <text evidence="3">Homotrimer.</text>
</comment>
<evidence type="ECO:0000256" key="3">
    <source>
        <dbReference type="ARBA" id="ARBA00011233"/>
    </source>
</evidence>
<evidence type="ECO:0000256" key="4">
    <source>
        <dbReference type="ARBA" id="ARBA00023239"/>
    </source>
</evidence>
<reference evidence="6" key="1">
    <citation type="submission" date="2009-10" db="EMBL/GenBank/DDBJ databases">
        <title>Complete sequence of Bacillus selenitireducens MLS10.</title>
        <authorList>
            <consortium name="US DOE Joint Genome Institute"/>
            <person name="Lucas S."/>
            <person name="Copeland A."/>
            <person name="Lapidus A."/>
            <person name="Glavina del Rio T."/>
            <person name="Dalin E."/>
            <person name="Tice H."/>
            <person name="Bruce D."/>
            <person name="Goodwin L."/>
            <person name="Pitluck S."/>
            <person name="Sims D."/>
            <person name="Brettin T."/>
            <person name="Detter J.C."/>
            <person name="Han C."/>
            <person name="Larimer F."/>
            <person name="Land M."/>
            <person name="Hauser L."/>
            <person name="Kyrpides N."/>
            <person name="Ovchinnikova G."/>
            <person name="Stolz J."/>
        </authorList>
    </citation>
    <scope>NUCLEOTIDE SEQUENCE [LARGE SCALE GENOMIC DNA]</scope>
    <source>
        <strain evidence="6">MLS10</strain>
    </source>
</reference>
<dbReference type="PANTHER" id="PTHR30246">
    <property type="entry name" value="2-KETO-3-DEOXY-6-PHOSPHOGLUCONATE ALDOLASE"/>
    <property type="match status" value="1"/>
</dbReference>